<keyword evidence="5 7" id="KW-0408">Iron</keyword>
<keyword evidence="6 7" id="KW-0472">Membrane</keyword>
<feature type="compositionally biased region" description="Polar residues" evidence="8">
    <location>
        <begin position="242"/>
        <end position="252"/>
    </location>
</feature>
<evidence type="ECO:0000256" key="3">
    <source>
        <dbReference type="ARBA" id="ARBA00022692"/>
    </source>
</evidence>
<dbReference type="GO" id="GO:0009055">
    <property type="term" value="F:electron transfer activity"/>
    <property type="evidence" value="ECO:0007669"/>
    <property type="project" value="UniProtKB-UniRule"/>
</dbReference>
<dbReference type="EMBL" id="CTRI01000002">
    <property type="protein sequence ID" value="CQR27094.1"/>
    <property type="molecule type" value="Genomic_DNA"/>
</dbReference>
<evidence type="ECO:0000313" key="11">
    <source>
        <dbReference type="EMBL" id="CQR27094.1"/>
    </source>
</evidence>
<feature type="transmembrane region" description="Helical" evidence="7">
    <location>
        <begin position="187"/>
        <end position="205"/>
    </location>
</feature>
<organism evidence="10 12">
    <name type="scientific">Thiomonas arsenitoxydans (strain DSM 22701 / CIP 110005 / 3As)</name>
    <dbReference type="NCBI Taxonomy" id="426114"/>
    <lineage>
        <taxon>Bacteria</taxon>
        <taxon>Pseudomonadati</taxon>
        <taxon>Pseudomonadota</taxon>
        <taxon>Betaproteobacteria</taxon>
        <taxon>Burkholderiales</taxon>
        <taxon>Thiomonas</taxon>
    </lineage>
</organism>
<dbReference type="OrthoDB" id="9788328at2"/>
<evidence type="ECO:0000256" key="7">
    <source>
        <dbReference type="HAMAP-Rule" id="MF_01207"/>
    </source>
</evidence>
<evidence type="ECO:0000256" key="2">
    <source>
        <dbReference type="ARBA" id="ARBA00022448"/>
    </source>
</evidence>
<accession>D6CKT2</accession>
<evidence type="ECO:0000256" key="1">
    <source>
        <dbReference type="ARBA" id="ARBA00004141"/>
    </source>
</evidence>
<dbReference type="AlphaFoldDB" id="D6CKT2"/>
<dbReference type="GO" id="GO:0046872">
    <property type="term" value="F:metal ion binding"/>
    <property type="evidence" value="ECO:0007669"/>
    <property type="project" value="UniProtKB-KW"/>
</dbReference>
<dbReference type="KEGG" id="thi:THI_0845"/>
<dbReference type="RefSeq" id="WP_013104908.1">
    <property type="nucleotide sequence ID" value="NC_014145.1"/>
</dbReference>
<dbReference type="Proteomes" id="UP000002372">
    <property type="component" value="Chromosome"/>
</dbReference>
<feature type="transmembrane region" description="Helical" evidence="7">
    <location>
        <begin position="51"/>
        <end position="72"/>
    </location>
</feature>
<dbReference type="PANTHER" id="PTHR36964">
    <property type="entry name" value="PROTEIN-METHIONINE-SULFOXIDE REDUCTASE HEME-BINDING SUBUNIT MSRQ"/>
    <property type="match status" value="1"/>
</dbReference>
<dbReference type="EMBL" id="FP475956">
    <property type="protein sequence ID" value="CAZ87550.1"/>
    <property type="molecule type" value="Genomic_DNA"/>
</dbReference>
<dbReference type="InterPro" id="IPR013130">
    <property type="entry name" value="Fe3_Rdtase_TM_dom"/>
</dbReference>
<comment type="similarity">
    <text evidence="7">Belongs to the MsrQ family.</text>
</comment>
<keyword evidence="7" id="KW-0997">Cell inner membrane</keyword>
<dbReference type="PANTHER" id="PTHR36964:SF1">
    <property type="entry name" value="PROTEIN-METHIONINE-SULFOXIDE REDUCTASE HEME-BINDING SUBUNIT MSRQ"/>
    <property type="match status" value="1"/>
</dbReference>
<reference evidence="12" key="2">
    <citation type="journal article" date="2010" name="PLoS Genet.">
        <title>Structure, function, and evolution of the Thiomonas spp. genome.</title>
        <authorList>
            <person name="Arsene-Ploetze F."/>
            <person name="Koechler S."/>
            <person name="Marchal M."/>
            <person name="Coppee J.Y."/>
            <person name="Chandler M."/>
            <person name="Bonnefoy V."/>
            <person name="Brochier-Armanet C."/>
            <person name="Barakat M."/>
            <person name="Barbe V."/>
            <person name="Battaglia-Brunet F."/>
            <person name="Bruneel O."/>
            <person name="Bryan C.G."/>
            <person name="Cleiss-Arnold J."/>
            <person name="Cruveiller S."/>
            <person name="Erhardt M."/>
            <person name="Heinrich-Salmeron A."/>
            <person name="Hommais F."/>
            <person name="Joulian C."/>
            <person name="Krin E."/>
            <person name="Lieutaud A."/>
            <person name="Lievremont D."/>
            <person name="Michel C."/>
            <person name="Muller D."/>
            <person name="Ortet P."/>
            <person name="Proux C."/>
            <person name="Siguier P."/>
            <person name="Roche D."/>
            <person name="Rouy Z."/>
            <person name="Salvignol G."/>
            <person name="Slyemi D."/>
            <person name="Talla E."/>
            <person name="Weiss S."/>
            <person name="Weissenbach J."/>
            <person name="Medigue C."/>
            <person name="Bertin P.N."/>
        </authorList>
    </citation>
    <scope>NUCLEOTIDE SEQUENCE [LARGE SCALE GENOMIC DNA]</scope>
    <source>
        <strain evidence="12">DSM 22701 / CIP 110005 / 3As</strain>
    </source>
</reference>
<comment type="cofactor">
    <cofactor evidence="7">
        <name>heme b</name>
        <dbReference type="ChEBI" id="CHEBI:60344"/>
    </cofactor>
    <text evidence="7">Binds 1 heme b (iron(II)-protoporphyrin IX) group per subunit.</text>
</comment>
<dbReference type="eggNOG" id="COG2717">
    <property type="taxonomic scope" value="Bacteria"/>
</dbReference>
<protein>
    <recommendedName>
        <fullName evidence="7">Protein-methionine-sulfoxide reductase heme-binding subunit MsrQ</fullName>
    </recommendedName>
    <alternativeName>
        <fullName evidence="7">Flavocytochrome MsrQ</fullName>
    </alternativeName>
</protein>
<reference evidence="10" key="3">
    <citation type="submission" date="2010-07" db="EMBL/GenBank/DDBJ databases">
        <authorList>
            <person name="Genoscope - CEA"/>
        </authorList>
    </citation>
    <scope>NUCLEOTIDE SEQUENCE</scope>
    <source>
        <strain evidence="10">3As</strain>
    </source>
</reference>
<evidence type="ECO:0000256" key="6">
    <source>
        <dbReference type="ARBA" id="ARBA00023136"/>
    </source>
</evidence>
<feature type="domain" description="Ferric oxidoreductase" evidence="9">
    <location>
        <begin position="55"/>
        <end position="169"/>
    </location>
</feature>
<reference key="1">
    <citation type="submission" date="2009-07" db="EMBL/GenBank/DDBJ databases">
        <authorList>
            <person name="Genoscope - CEA"/>
        </authorList>
    </citation>
    <scope>NUCLEOTIDE SEQUENCE</scope>
    <source>
        <strain>3As</strain>
    </source>
</reference>
<dbReference type="GO" id="GO:0016679">
    <property type="term" value="F:oxidoreductase activity, acting on diphenols and related substances as donors"/>
    <property type="evidence" value="ECO:0007669"/>
    <property type="project" value="TreeGrafter"/>
</dbReference>
<dbReference type="GO" id="GO:0005886">
    <property type="term" value="C:plasma membrane"/>
    <property type="evidence" value="ECO:0007669"/>
    <property type="project" value="UniProtKB-SubCell"/>
</dbReference>
<dbReference type="InterPro" id="IPR022837">
    <property type="entry name" value="MsrQ-like"/>
</dbReference>
<keyword evidence="13" id="KW-1185">Reference proteome</keyword>
<dbReference type="GO" id="GO:0030091">
    <property type="term" value="P:protein repair"/>
    <property type="evidence" value="ECO:0007669"/>
    <property type="project" value="UniProtKB-UniRule"/>
</dbReference>
<sequence>MTTASSLSLPRRVLRSRAVKPLLFVLCLLPFAGLFWRGWTNDLGPNPEQTVIWTTGLWALRLLLITLSVTPLRKLTGWAELARFRRMFGLFVFFYALLHFTAWLGLVNGFSVDMALRDVVKHPFVLAGMTALLLMTPLALTSTNGMTRRLGARRWQALHRLVYVIGVVAVFHFWWGKLAKNNTASPTVYALILALLLGLRLWWAWRAAQARRTQLHRAQLHRARAIDDQSNDPTGKQVGKQVVNQGKSRSLA</sequence>
<keyword evidence="3 7" id="KW-0812">Transmembrane</keyword>
<keyword evidence="7" id="KW-0285">Flavoprotein</keyword>
<comment type="function">
    <text evidence="7">Part of the MsrPQ system that repairs oxidized periplasmic proteins containing methionine sulfoxide residues (Met-O), using respiratory chain electrons. Thus protects these proteins from oxidative-stress damage caused by reactive species of oxygen and chlorine generated by the host defense mechanisms. MsrPQ is essential for the maintenance of envelope integrity under bleach stress, rescuing a wide series of structurally unrelated periplasmic proteins from methionine oxidation. MsrQ provides electrons for reduction to the reductase catalytic subunit MsrP, using the quinone pool of the respiratory chain.</text>
</comment>
<dbReference type="GO" id="GO:0020037">
    <property type="term" value="F:heme binding"/>
    <property type="evidence" value="ECO:0007669"/>
    <property type="project" value="UniProtKB-UniRule"/>
</dbReference>
<evidence type="ECO:0000313" key="12">
    <source>
        <dbReference type="Proteomes" id="UP000002372"/>
    </source>
</evidence>
<comment type="cofactor">
    <cofactor evidence="7">
        <name>FMN</name>
        <dbReference type="ChEBI" id="CHEBI:58210"/>
    </cofactor>
    <text evidence="7">Binds 1 FMN per subunit.</text>
</comment>
<proteinExistence type="inferred from homology"/>
<feature type="transmembrane region" description="Helical" evidence="7">
    <location>
        <begin position="84"/>
        <end position="104"/>
    </location>
</feature>
<keyword evidence="7" id="KW-0249">Electron transport</keyword>
<feature type="transmembrane region" description="Helical" evidence="7">
    <location>
        <begin position="157"/>
        <end position="175"/>
    </location>
</feature>
<comment type="subunit">
    <text evidence="7">Heterodimer of a catalytic subunit (MsrP) and a heme-binding subunit (MsrQ).</text>
</comment>
<keyword evidence="7" id="KW-0288">FMN</keyword>
<reference evidence="11 13" key="4">
    <citation type="submission" date="2015-03" db="EMBL/GenBank/DDBJ databases">
        <authorList>
            <person name="Regsiter A."/>
            <person name="william w."/>
        </authorList>
    </citation>
    <scope>NUCLEOTIDE SEQUENCE [LARGE SCALE GENOMIC DNA]</scope>
    <source>
        <strain evidence="11 13">CB1</strain>
    </source>
</reference>
<feature type="transmembrane region" description="Helical" evidence="7">
    <location>
        <begin position="124"/>
        <end position="145"/>
    </location>
</feature>
<feature type="transmembrane region" description="Helical" evidence="7">
    <location>
        <begin position="21"/>
        <end position="39"/>
    </location>
</feature>
<keyword evidence="7" id="KW-0349">Heme</keyword>
<dbReference type="GO" id="GO:0010181">
    <property type="term" value="F:FMN binding"/>
    <property type="evidence" value="ECO:0007669"/>
    <property type="project" value="UniProtKB-UniRule"/>
</dbReference>
<dbReference type="Pfam" id="PF01794">
    <property type="entry name" value="Ferric_reduct"/>
    <property type="match status" value="1"/>
</dbReference>
<evidence type="ECO:0000313" key="10">
    <source>
        <dbReference type="EMBL" id="CAZ87550.1"/>
    </source>
</evidence>
<comment type="subcellular location">
    <subcellularLocation>
        <location evidence="7">Cell inner membrane</location>
        <topology evidence="7">Multi-pass membrane protein</topology>
    </subcellularLocation>
    <subcellularLocation>
        <location evidence="1">Membrane</location>
        <topology evidence="1">Multi-pass membrane protein</topology>
    </subcellularLocation>
</comment>
<evidence type="ECO:0000259" key="9">
    <source>
        <dbReference type="Pfam" id="PF01794"/>
    </source>
</evidence>
<dbReference type="HOGENOM" id="CLU_080662_0_1_4"/>
<evidence type="ECO:0000313" key="13">
    <source>
        <dbReference type="Proteomes" id="UP000078599"/>
    </source>
</evidence>
<gene>
    <name evidence="7" type="primary">msrQ</name>
    <name evidence="10" type="ordered locus">THI_0845</name>
    <name evidence="11" type="ORF">THICB1_100454</name>
</gene>
<keyword evidence="2 7" id="KW-0813">Transport</keyword>
<keyword evidence="7" id="KW-1003">Cell membrane</keyword>
<keyword evidence="7" id="KW-0479">Metal-binding</keyword>
<name>D6CKT2_THIA3</name>
<feature type="region of interest" description="Disordered" evidence="8">
    <location>
        <begin position="226"/>
        <end position="252"/>
    </location>
</feature>
<dbReference type="Proteomes" id="UP000078599">
    <property type="component" value="Unassembled WGS sequence"/>
</dbReference>
<keyword evidence="4 7" id="KW-1133">Transmembrane helix</keyword>
<evidence type="ECO:0000256" key="4">
    <source>
        <dbReference type="ARBA" id="ARBA00022989"/>
    </source>
</evidence>
<evidence type="ECO:0000256" key="5">
    <source>
        <dbReference type="ARBA" id="ARBA00023004"/>
    </source>
</evidence>
<evidence type="ECO:0000256" key="8">
    <source>
        <dbReference type="SAM" id="MobiDB-lite"/>
    </source>
</evidence>
<dbReference type="HAMAP" id="MF_01207">
    <property type="entry name" value="MsrQ"/>
    <property type="match status" value="1"/>
</dbReference>